<dbReference type="EMBL" id="JAPQES010000003">
    <property type="protein sequence ID" value="MCY6371187.1"/>
    <property type="molecule type" value="Genomic_DNA"/>
</dbReference>
<dbReference type="Gene3D" id="3.40.1090.10">
    <property type="entry name" value="Cytosolic phospholipase A2 catalytic domain"/>
    <property type="match status" value="1"/>
</dbReference>
<dbReference type="PANTHER" id="PTHR46394">
    <property type="entry name" value="ANNEXIN"/>
    <property type="match status" value="1"/>
</dbReference>
<dbReference type="CDD" id="cd07207">
    <property type="entry name" value="Pat_ExoU_VipD_like"/>
    <property type="match status" value="1"/>
</dbReference>
<dbReference type="SUPFAM" id="SSF52151">
    <property type="entry name" value="FabD/lysophospholipase-like"/>
    <property type="match status" value="1"/>
</dbReference>
<evidence type="ECO:0000313" key="5">
    <source>
        <dbReference type="EMBL" id="MCY6371187.1"/>
    </source>
</evidence>
<keyword evidence="2" id="KW-0442">Lipid degradation</keyword>
<evidence type="ECO:0000256" key="1">
    <source>
        <dbReference type="ARBA" id="ARBA00023098"/>
    </source>
</evidence>
<protein>
    <submittedName>
        <fullName evidence="5">Patatin-like phospholipase family protein</fullName>
    </submittedName>
</protein>
<feature type="short sequence motif" description="GXSXG" evidence="2">
    <location>
        <begin position="46"/>
        <end position="50"/>
    </location>
</feature>
<dbReference type="PROSITE" id="PS51635">
    <property type="entry name" value="PNPLA"/>
    <property type="match status" value="1"/>
</dbReference>
<comment type="caution">
    <text evidence="5">The sequence shown here is derived from an EMBL/GenBank/DDBJ whole genome shotgun (WGS) entry which is preliminary data.</text>
</comment>
<evidence type="ECO:0000259" key="4">
    <source>
        <dbReference type="PROSITE" id="PS51635"/>
    </source>
</evidence>
<dbReference type="PANTHER" id="PTHR46394:SF1">
    <property type="entry name" value="PNPLA DOMAIN-CONTAINING PROTEIN"/>
    <property type="match status" value="1"/>
</dbReference>
<feature type="short sequence motif" description="DGA/G" evidence="2">
    <location>
        <begin position="224"/>
        <end position="226"/>
    </location>
</feature>
<keyword evidence="3" id="KW-0472">Membrane</keyword>
<keyword evidence="3" id="KW-1133">Transmembrane helix</keyword>
<evidence type="ECO:0000313" key="6">
    <source>
        <dbReference type="Proteomes" id="UP001079657"/>
    </source>
</evidence>
<dbReference type="Proteomes" id="UP001079657">
    <property type="component" value="Unassembled WGS sequence"/>
</dbReference>
<feature type="active site" description="Proton acceptor" evidence="2">
    <location>
        <position position="224"/>
    </location>
</feature>
<keyword evidence="2" id="KW-0378">Hydrolase</keyword>
<feature type="active site" description="Nucleophile" evidence="2">
    <location>
        <position position="48"/>
    </location>
</feature>
<proteinExistence type="predicted"/>
<dbReference type="RefSeq" id="WP_268050046.1">
    <property type="nucleotide sequence ID" value="NZ_JAPQES010000003.1"/>
</dbReference>
<feature type="transmembrane region" description="Helical" evidence="3">
    <location>
        <begin position="12"/>
        <end position="33"/>
    </location>
</feature>
<evidence type="ECO:0000256" key="2">
    <source>
        <dbReference type="PROSITE-ProRule" id="PRU01161"/>
    </source>
</evidence>
<dbReference type="InterPro" id="IPR002641">
    <property type="entry name" value="PNPLA_dom"/>
</dbReference>
<keyword evidence="6" id="KW-1185">Reference proteome</keyword>
<evidence type="ECO:0000256" key="3">
    <source>
        <dbReference type="SAM" id="Phobius"/>
    </source>
</evidence>
<sequence length="346" mass="40693">MYRNDMYYKINNLVFEGGGVLGIAYLGVLNFLYNHDILQNIKRVAGTSAGAITACLTSFSLPFDEMKKLADTIDYRKIPQKGTQPDLKRIPTVLKKEMEEIFEDIDCIYRLIKNYGWYSSEYFYEWIKEQISSQFDSSKKLPPYTFEDFRNPYIHKKQRPFLDLYIIGTDISTDSSKVFSYETTPHMDVAEAVRISMSIPLFFESIKINEDKTSEKPMTHIFSDGGVMRNYPINLFDSNYFMDIIIDGVNVQTIGARFKSKIKYNEINNFIEYIENLLKSFVKIQQDIYNNSPIDKLRSIEINTKDISFIDFDISQNDEKYNFLYQQGYKAAKNYFQNKIYFPRLY</sequence>
<dbReference type="Pfam" id="PF01734">
    <property type="entry name" value="Patatin"/>
    <property type="match status" value="1"/>
</dbReference>
<keyword evidence="3" id="KW-0812">Transmembrane</keyword>
<name>A0ABT4CQ79_9CLOT</name>
<feature type="short sequence motif" description="GXGXXG" evidence="2">
    <location>
        <begin position="17"/>
        <end position="22"/>
    </location>
</feature>
<dbReference type="InterPro" id="IPR016035">
    <property type="entry name" value="Acyl_Trfase/lysoPLipase"/>
</dbReference>
<feature type="domain" description="PNPLA" evidence="4">
    <location>
        <begin position="13"/>
        <end position="237"/>
    </location>
</feature>
<organism evidence="5 6">
    <name type="scientific">Clostridium ganghwense</name>
    <dbReference type="NCBI Taxonomy" id="312089"/>
    <lineage>
        <taxon>Bacteria</taxon>
        <taxon>Bacillati</taxon>
        <taxon>Bacillota</taxon>
        <taxon>Clostridia</taxon>
        <taxon>Eubacteriales</taxon>
        <taxon>Clostridiaceae</taxon>
        <taxon>Clostridium</taxon>
    </lineage>
</organism>
<reference evidence="5" key="1">
    <citation type="submission" date="2022-12" db="EMBL/GenBank/DDBJ databases">
        <authorList>
            <person name="Wang J."/>
        </authorList>
    </citation>
    <scope>NUCLEOTIDE SEQUENCE</scope>
    <source>
        <strain evidence="5">HY-42-06</strain>
    </source>
</reference>
<gene>
    <name evidence="5" type="ORF">OXH55_11125</name>
</gene>
<keyword evidence="1 2" id="KW-0443">Lipid metabolism</keyword>
<dbReference type="InterPro" id="IPR052580">
    <property type="entry name" value="Lipid_Hydrolase"/>
</dbReference>
<accession>A0ABT4CQ79</accession>